<proteinExistence type="inferred from homology"/>
<dbReference type="Pfam" id="PF12624">
    <property type="entry name" value="VPS13_N"/>
    <property type="match status" value="1"/>
</dbReference>
<dbReference type="InterPro" id="IPR026854">
    <property type="entry name" value="VPS13_N"/>
</dbReference>
<evidence type="ECO:0000256" key="2">
    <source>
        <dbReference type="ARBA" id="ARBA00022448"/>
    </source>
</evidence>
<feature type="compositionally biased region" description="Basic and acidic residues" evidence="4">
    <location>
        <begin position="1433"/>
        <end position="1454"/>
    </location>
</feature>
<gene>
    <name evidence="9" type="ORF">E3P90_03094</name>
</gene>
<feature type="domain" description="Intermembrane lipid transfer protein VPS13-like C-terminal" evidence="8">
    <location>
        <begin position="3119"/>
        <end position="3223"/>
    </location>
</feature>
<dbReference type="Pfam" id="PF25037">
    <property type="entry name" value="VPS13_C"/>
    <property type="match status" value="1"/>
</dbReference>
<dbReference type="PANTHER" id="PTHR16166">
    <property type="entry name" value="VACUOLAR PROTEIN SORTING-ASSOCIATED PROTEIN VPS13"/>
    <property type="match status" value="1"/>
</dbReference>
<dbReference type="EMBL" id="SPOF01000036">
    <property type="protein sequence ID" value="TIB09870.1"/>
    <property type="molecule type" value="Genomic_DNA"/>
</dbReference>
<comment type="similarity">
    <text evidence="1">Belongs to the VPS13 family.</text>
</comment>
<evidence type="ECO:0000259" key="8">
    <source>
        <dbReference type="Pfam" id="PF25037"/>
    </source>
</evidence>
<dbReference type="GO" id="GO:0045324">
    <property type="term" value="P:late endosome to vacuole transport"/>
    <property type="evidence" value="ECO:0007669"/>
    <property type="project" value="TreeGrafter"/>
</dbReference>
<evidence type="ECO:0000259" key="5">
    <source>
        <dbReference type="Pfam" id="PF12624"/>
    </source>
</evidence>
<keyword evidence="3" id="KW-0445">Lipid transport</keyword>
<dbReference type="Pfam" id="PF25033">
    <property type="entry name" value="VPS13_M"/>
    <property type="match status" value="1"/>
</dbReference>
<dbReference type="GO" id="GO:0045053">
    <property type="term" value="P:protein retention in Golgi apparatus"/>
    <property type="evidence" value="ECO:0007669"/>
    <property type="project" value="TreeGrafter"/>
</dbReference>
<name>A0A4T0HZY5_WALIC</name>
<accession>A0A4T0HZY5</accession>
<dbReference type="InterPro" id="IPR026847">
    <property type="entry name" value="VPS13"/>
</dbReference>
<feature type="domain" description="Chorein N-terminal" evidence="5">
    <location>
        <begin position="1"/>
        <end position="891"/>
    </location>
</feature>
<feature type="domain" description="Vacuolar protein sorting-associated protein 13 VPS13 adaptor binding" evidence="7">
    <location>
        <begin position="2009"/>
        <end position="2593"/>
    </location>
</feature>
<dbReference type="InterPro" id="IPR009543">
    <property type="entry name" value="VPS13_VAB"/>
</dbReference>
<comment type="caution">
    <text evidence="9">The sequence shown here is derived from an EMBL/GenBank/DDBJ whole genome shotgun (WGS) entry which is preliminary data.</text>
</comment>
<dbReference type="Pfam" id="PF25036">
    <property type="entry name" value="VPS13_VAB"/>
    <property type="match status" value="1"/>
</dbReference>
<dbReference type="InterPro" id="IPR056748">
    <property type="entry name" value="VPS13-like_C"/>
</dbReference>
<evidence type="ECO:0008006" key="11">
    <source>
        <dbReference type="Google" id="ProtNLM"/>
    </source>
</evidence>
<sequence length="3252" mass="365907">MLEGVVAGLLNRFLSAYIDNLDTSQLNVGIWSGDVKLKNLKLRKSALDKFRLPVDVKEGYLGELTLSIPWSNLKGKPCKINIDNVYLIALPAGASQFDAEEDDKRSQQVKQERLDSAELLLNSQASPGISPEDEKKNESFANSLVTKILNNLQLVIENIHIRYQDSISHHNQLFAVGLTLSGFSAVSTDSNWLPTFIEENREGIHKLAKLESLSAYWDTDAESLLGHPTNIAIEKFTSLIANKQNTPNHQYILKPVSGEGRLRMNHQATSDTPKLDIELLFDRIGFMLNEEQYRDALLMVDNFHFHIRQSQYIRLRPNADELHANKPRALLSFAARAILNEVHERNKKWTWAYFAERRDDRKLYVALWKERKESERLQKGMESDRETKLRRLEEKLRYEDIRFYRSIARSELRKESLRQRGADSVNPQTPQPTQQGWMGWAWNAASWAVGQDQNAVSTNDDKDNSATLNEQQRKELYDAIEWDEKQAVSSAVDLPKDAMKLRVKAILNTGSLALRYPNTSGDLVSIVFSALTADVVKRVDNLSVAVGLGDLSVKDATNPKTIYPNIVSVKRDSALEEDDKTQQFFSFAWESKPLDNRADSALQLKMRHLEIIYHKGYVEAIRNFFKPPESKLESINALIDVASESLDSFRKQTRTGFEYAIAQHSTIDLRVDMNAPIIILPQDVTDNNTMHLVLDAGHIAVESDLADKKAIKDVRHKAHAKSDYEESDWKQLEELMYDKFSLQLKRAQLLIGNDLNALLGVLERREKGGMDGKNRQRENYNIVEEINLNLTVHNSILPSAVNLTRFRVAGHLPELTINISERKYQSMMAIIDVAIPHFDDNNNNNANAHAHIPPKPTKKQTENENTHARRGSIFTSGGDLPTYDLDVHDDDGESVTGSLSEAETVDRFFEAPESVASGVSDEVNYRQQVFTLDFRVDKLQANAFRSTYDSDGKEKEKLLAEGILKGFYLGYVYRQLDMHVDVLLQSLSIVNVDTNCGTRTPLITSDDTSTQQKQHPTELVRVRYDRVQPHSPEFHTVYHGIDQIVDTDLSTINLLARPEPIIELYAFIMETFVGGRGSGSGKTDDALANANAHSSPEMVSSQSGSQLSSEDEEGGNRKIKVDFKLHSIVFKLDDGVTQLATLILSAGDVSILLDNTTMQVNAKLGGLEISDDNSAIDDGFRQLLSIEGEELADFSYQTFDPKRESYPGYNSSVYLRTASLKFTFNEEPVNDLYKFLIKFARLKALYDAATRAAQDAANDVNGGRMQYDVRVRAPIIVFPTLTNQSMLTMRLGEFVAKNSFTGKSPGDIQHLHTGLHGINLTSTIRDTDKDADKDGFETLPILDNVNLDFNFDIFDQIVLEDGKTRHGMQKIHGHMTDVKVALTQTQYVSLYDLSKSIPKAFTLDEQHGAELGEEADQISIPRDTRKVVLEEKEEKEMREVRGQEEERERNGERKVAKKTSVDLNPEILLSEQDKEQDKWTSTELAFDVGTVSLELFTPLATSARKLEENSIARFSLNDTNLKLKTLSDGSMESELTLKSLRMDDTRAQSGSKFRQLIPPAIHDGHQFMIHYSKAGGTDQSSLALLTIDSPKIIFSVDPLFALTDYFYSAIPAQSNDSGAQETQESYEDPMDVDVDQLEDSPMKQPDEINSEPSFAYRLNVVNTSIIILANESEPTTEAIELSVKQVLMSQHGVIALKVDRLGMFLSRMDKPKDKLRFLDNFDFTLSYDSRKVDLRQNTSIELRADPIIFRASYRDILLITDIFNKALELSTKSRPTQVSPDELRGGENTSARSVKAPAISPGAKRYSGAESASAFGITPASQNHLALPAPSMKPKVMITKENLSAVFEGFQVVLIEDLHELPLIHLHTKRFNIDLFDWTSEMKIQTAVSWSINYFNPTNSHWEPLMDPWELTLRGERLQPPTGMNIVMSSRRRLEINLTSSFIQTALLFYSLIGNNATRLLEKPRGSSAPFLLRNHTGYDMNVWPTHDASNTLSLSNTSESPWRFEDLRTLREDVSASAHNSVGIQLDNTKWESVGRISVDKEGEQTYILKSKISKVLHRVVVDIRLQDTFKVVTFRSTYQVENSSHLPIEIVIIGGNGKPAGGVSKLTPGQSYALPIEAAYEKRIKIRPDPGFGYAWSSEAFYWQDVMKNPSRSISCKASDHAEPSFKFQACADFDPADELTRIYPRLTLRLRSPIEIENLLPYDIKFRIFDKNTKQDQSSFLLQGGVSPLHLIELSHLVLLSITIENSVFSPSEFAIINTDNPDDFPVESVLSLSDQESLKLNVRIHYYRYPKSGGAFKVQIYSPYVLYNKSGFDFVLRSKSLLGAGKNVAGQDLSSSKMKKRETSPFMFSHNSDDRQKRFLLRIGDSNWSKPLSFDVAAADTEVTLSAQGDENVHIGMSVVEGNGKYKLSKVVTIQPRFLIKSQLSETINARVDSSPYLLNLKASERKALHRLESLDEDEKHLLKISYPGTKEWSAPFSLTDVGPVHLRMRLGDQVDHLIKADVCIEGPTIFVYLKKDTDPWPFMVENNSDTGVEIWQSTTEGGFDDVGISPADKALGYDNLTMMPGLKPKRYNVAPHSSMDYAWDAPAETDKKLRLRAQGGKERSIDLMEIGALPPYRFASDTLSIDVRADGPRQVLVLSPYSQDESLYQPRRRSVAKSETSDSTAGQFEEKNLETVLNTQFSLELEGVGVSVLNRRMQELFYASFRGIGMQYSDSNLHTSYNMSCKWIQIDNQLFGGLFPIILYPTTQPKDGRELERQPTLDSSVIISKDYSHGVTRIEYFSMLLQSMTIEVDEDFLMALIDFSRFEEPSWDRDQQKEDCLIESPVEIIEPADLGSGMQLYFQVFHLQPISLDLSFMRTDRVNVDNKTTSAHTRNPVMFFINALTMALGNVSGAPIRLNSLILQNARFTSSLLSQHIMINYREQFMYQLYRVLGSADFLGNPVGLFNNVSSGVADIFYEPYQGLVMHGNKELGIGIARGATSFVKKTVFGVTDSMSKVTGSIGKGLSAITLDQEYQSRRRMAQRRNKPKHALYGVAAGANAFAVSIASGFEGLALKPIEGAQRSGTGGFFKGVGRGIVGAVTKPVIGVFDLASNVSEGIRNTTTVFDPQDIDRIRLPRFIADDGVLRAYSERESLGQSWLKNVENGKYFNETYVAHLNVRGSDAVLLLTTAHILEIQVRNLELRWEVAFDELHSISLENHGISLRLKGNVTGPFMNLTSQESRTWFFQRIQSVVNNYNYARSKPIER</sequence>
<reference evidence="9 10" key="1">
    <citation type="submission" date="2019-03" db="EMBL/GenBank/DDBJ databases">
        <title>Sequencing 23 genomes of Wallemia ichthyophaga.</title>
        <authorList>
            <person name="Gostincar C."/>
        </authorList>
    </citation>
    <scope>NUCLEOTIDE SEQUENCE [LARGE SCALE GENOMIC DNA]</scope>
    <source>
        <strain evidence="9 10">EXF-8621</strain>
    </source>
</reference>
<feature type="region of interest" description="Disordered" evidence="4">
    <location>
        <begin position="1079"/>
        <end position="1113"/>
    </location>
</feature>
<organism evidence="9 10">
    <name type="scientific">Wallemia ichthyophaga</name>
    <dbReference type="NCBI Taxonomy" id="245174"/>
    <lineage>
        <taxon>Eukaryota</taxon>
        <taxon>Fungi</taxon>
        <taxon>Dikarya</taxon>
        <taxon>Basidiomycota</taxon>
        <taxon>Wallemiomycotina</taxon>
        <taxon>Wallemiomycetes</taxon>
        <taxon>Wallemiales</taxon>
        <taxon>Wallemiaceae</taxon>
        <taxon>Wallemia</taxon>
    </lineage>
</organism>
<feature type="region of interest" description="Disordered" evidence="4">
    <location>
        <begin position="848"/>
        <end position="879"/>
    </location>
</feature>
<dbReference type="Proteomes" id="UP000306954">
    <property type="component" value="Unassembled WGS sequence"/>
</dbReference>
<feature type="region of interest" description="Disordered" evidence="4">
    <location>
        <begin position="2653"/>
        <end position="2672"/>
    </location>
</feature>
<dbReference type="GO" id="GO:0006869">
    <property type="term" value="P:lipid transport"/>
    <property type="evidence" value="ECO:0007669"/>
    <property type="project" value="UniProtKB-KW"/>
</dbReference>
<keyword evidence="2" id="KW-0813">Transport</keyword>
<feature type="region of interest" description="Disordered" evidence="4">
    <location>
        <begin position="1774"/>
        <end position="1797"/>
    </location>
</feature>
<dbReference type="GO" id="GO:0006623">
    <property type="term" value="P:protein targeting to vacuole"/>
    <property type="evidence" value="ECO:0007669"/>
    <property type="project" value="TreeGrafter"/>
</dbReference>
<evidence type="ECO:0000259" key="7">
    <source>
        <dbReference type="Pfam" id="PF25036"/>
    </source>
</evidence>
<evidence type="ECO:0000259" key="6">
    <source>
        <dbReference type="Pfam" id="PF25033"/>
    </source>
</evidence>
<dbReference type="PANTHER" id="PTHR16166:SF93">
    <property type="entry name" value="INTERMEMBRANE LIPID TRANSFER PROTEIN VPS13"/>
    <property type="match status" value="1"/>
</dbReference>
<evidence type="ECO:0000256" key="4">
    <source>
        <dbReference type="SAM" id="MobiDB-lite"/>
    </source>
</evidence>
<evidence type="ECO:0000313" key="10">
    <source>
        <dbReference type="Proteomes" id="UP000306954"/>
    </source>
</evidence>
<dbReference type="InterPro" id="IPR056747">
    <property type="entry name" value="VPS13-like_M"/>
</dbReference>
<feature type="region of interest" description="Disordered" evidence="4">
    <location>
        <begin position="1433"/>
        <end position="1458"/>
    </location>
</feature>
<feature type="domain" description="VPS13-like middle region" evidence="6">
    <location>
        <begin position="1145"/>
        <end position="1946"/>
    </location>
</feature>
<evidence type="ECO:0000313" key="9">
    <source>
        <dbReference type="EMBL" id="TIB09870.1"/>
    </source>
</evidence>
<evidence type="ECO:0000256" key="3">
    <source>
        <dbReference type="ARBA" id="ARBA00023055"/>
    </source>
</evidence>
<evidence type="ECO:0000256" key="1">
    <source>
        <dbReference type="ARBA" id="ARBA00006545"/>
    </source>
</evidence>
<feature type="compositionally biased region" description="Polar residues" evidence="4">
    <location>
        <begin position="2662"/>
        <end position="2671"/>
    </location>
</feature>
<protein>
    <recommendedName>
        <fullName evidence="11">Vacuolar protein sorting-associated protein</fullName>
    </recommendedName>
</protein>
<dbReference type="GO" id="GO:0007005">
    <property type="term" value="P:mitochondrion organization"/>
    <property type="evidence" value="ECO:0007669"/>
    <property type="project" value="TreeGrafter"/>
</dbReference>